<dbReference type="EMBL" id="CP089984">
    <property type="protein sequence ID" value="WXB16103.1"/>
    <property type="molecule type" value="Genomic_DNA"/>
</dbReference>
<organism evidence="5 6">
    <name type="scientific">Pendulispora albinea</name>
    <dbReference type="NCBI Taxonomy" id="2741071"/>
    <lineage>
        <taxon>Bacteria</taxon>
        <taxon>Pseudomonadati</taxon>
        <taxon>Myxococcota</taxon>
        <taxon>Myxococcia</taxon>
        <taxon>Myxococcales</taxon>
        <taxon>Sorangiineae</taxon>
        <taxon>Pendulisporaceae</taxon>
        <taxon>Pendulispora</taxon>
    </lineage>
</organism>
<dbReference type="PRINTS" id="PR00038">
    <property type="entry name" value="HTHLUXR"/>
</dbReference>
<sequence>MKSRPLRWEQLRRLMRLVGEASELPAEGGLRQGHVLEGLRQILNAATAAAVLDQDTRRPGAIVDTVLIGFDDVRQDAFDVMIREGGAINPAVQRLRENIERRQESGPYVATDGDLVRGHDWSESPYVLEYLRPSGLDHMLVSAHMIQGTTHLRGSGFFRRREDRPFDERDRNVLELFLLDHASFLWPAPVGTPARLAPREAETLKYLLAGASDKSIAAGLGISVHTARQYVKSIYRAFGVGGRAELLARHMRGSWV</sequence>
<keyword evidence="2" id="KW-0238">DNA-binding</keyword>
<dbReference type="SMART" id="SM00421">
    <property type="entry name" value="HTH_LUXR"/>
    <property type="match status" value="1"/>
</dbReference>
<evidence type="ECO:0000256" key="1">
    <source>
        <dbReference type="ARBA" id="ARBA00023015"/>
    </source>
</evidence>
<dbReference type="PANTHER" id="PTHR44688:SF16">
    <property type="entry name" value="DNA-BINDING TRANSCRIPTIONAL ACTIVATOR DEVR_DOSR"/>
    <property type="match status" value="1"/>
</dbReference>
<dbReference type="Proteomes" id="UP001370348">
    <property type="component" value="Chromosome"/>
</dbReference>
<feature type="domain" description="HTH luxR-type" evidence="4">
    <location>
        <begin position="189"/>
        <end position="254"/>
    </location>
</feature>
<dbReference type="Pfam" id="PF00196">
    <property type="entry name" value="GerE"/>
    <property type="match status" value="1"/>
</dbReference>
<evidence type="ECO:0000256" key="3">
    <source>
        <dbReference type="ARBA" id="ARBA00023163"/>
    </source>
</evidence>
<keyword evidence="3" id="KW-0804">Transcription</keyword>
<dbReference type="PROSITE" id="PS50043">
    <property type="entry name" value="HTH_LUXR_2"/>
    <property type="match status" value="1"/>
</dbReference>
<dbReference type="CDD" id="cd06170">
    <property type="entry name" value="LuxR_C_like"/>
    <property type="match status" value="1"/>
</dbReference>
<dbReference type="PANTHER" id="PTHR44688">
    <property type="entry name" value="DNA-BINDING TRANSCRIPTIONAL ACTIVATOR DEVR_DOSR"/>
    <property type="match status" value="1"/>
</dbReference>
<evidence type="ECO:0000313" key="5">
    <source>
        <dbReference type="EMBL" id="WXB16103.1"/>
    </source>
</evidence>
<dbReference type="RefSeq" id="WP_394825731.1">
    <property type="nucleotide sequence ID" value="NZ_CP089984.1"/>
</dbReference>
<reference evidence="5 6" key="1">
    <citation type="submission" date="2021-12" db="EMBL/GenBank/DDBJ databases">
        <title>Discovery of the Pendulisporaceae a myxobacterial family with distinct sporulation behavior and unique specialized metabolism.</title>
        <authorList>
            <person name="Garcia R."/>
            <person name="Popoff A."/>
            <person name="Bader C.D."/>
            <person name="Loehr J."/>
            <person name="Walesch S."/>
            <person name="Walt C."/>
            <person name="Boldt J."/>
            <person name="Bunk B."/>
            <person name="Haeckl F.J.F.P.J."/>
            <person name="Gunesch A.P."/>
            <person name="Birkelbach J."/>
            <person name="Nuebel U."/>
            <person name="Pietschmann T."/>
            <person name="Bach T."/>
            <person name="Mueller R."/>
        </authorList>
    </citation>
    <scope>NUCLEOTIDE SEQUENCE [LARGE SCALE GENOMIC DNA]</scope>
    <source>
        <strain evidence="5 6">MSr11954</strain>
    </source>
</reference>
<dbReference type="InterPro" id="IPR036388">
    <property type="entry name" value="WH-like_DNA-bd_sf"/>
</dbReference>
<gene>
    <name evidence="5" type="ORF">LZC94_02250</name>
</gene>
<keyword evidence="1" id="KW-0805">Transcription regulation</keyword>
<proteinExistence type="predicted"/>
<evidence type="ECO:0000259" key="4">
    <source>
        <dbReference type="PROSITE" id="PS50043"/>
    </source>
</evidence>
<dbReference type="InterPro" id="IPR016032">
    <property type="entry name" value="Sig_transdc_resp-reg_C-effctor"/>
</dbReference>
<evidence type="ECO:0000313" key="6">
    <source>
        <dbReference type="Proteomes" id="UP001370348"/>
    </source>
</evidence>
<dbReference type="InterPro" id="IPR000792">
    <property type="entry name" value="Tscrpt_reg_LuxR_C"/>
</dbReference>
<protein>
    <submittedName>
        <fullName evidence="5">Helix-turn-helix transcriptional regulator</fullName>
    </submittedName>
</protein>
<evidence type="ECO:0000256" key="2">
    <source>
        <dbReference type="ARBA" id="ARBA00023125"/>
    </source>
</evidence>
<dbReference type="Gene3D" id="1.10.10.10">
    <property type="entry name" value="Winged helix-like DNA-binding domain superfamily/Winged helix DNA-binding domain"/>
    <property type="match status" value="1"/>
</dbReference>
<accession>A0ABZ2LYS5</accession>
<name>A0ABZ2LYS5_9BACT</name>
<dbReference type="SUPFAM" id="SSF46894">
    <property type="entry name" value="C-terminal effector domain of the bipartite response regulators"/>
    <property type="match status" value="1"/>
</dbReference>
<keyword evidence="6" id="KW-1185">Reference proteome</keyword>